<evidence type="ECO:0000259" key="4">
    <source>
        <dbReference type="PROSITE" id="PS50174"/>
    </source>
</evidence>
<dbReference type="PANTHER" id="PTHR23329">
    <property type="entry name" value="TUFTELIN-INTERACTING PROTEIN 11-RELATED"/>
    <property type="match status" value="1"/>
</dbReference>
<evidence type="ECO:0000256" key="2">
    <source>
        <dbReference type="SAM" id="Coils"/>
    </source>
</evidence>
<protein>
    <recommendedName>
        <fullName evidence="4">G-patch domain-containing protein</fullName>
    </recommendedName>
</protein>
<proteinExistence type="inferred from homology"/>
<feature type="domain" description="G-patch" evidence="4">
    <location>
        <begin position="23"/>
        <end position="71"/>
    </location>
</feature>
<dbReference type="PANTHER" id="PTHR23329:SF1">
    <property type="entry name" value="TUFTELIN-INTERACTING PROTEIN 11"/>
    <property type="match status" value="1"/>
</dbReference>
<comment type="similarity">
    <text evidence="1">Belongs to the TFP11/STIP family.</text>
</comment>
<dbReference type="EMBL" id="ML978066">
    <property type="protein sequence ID" value="KAF2020763.1"/>
    <property type="molecule type" value="Genomic_DNA"/>
</dbReference>
<dbReference type="RefSeq" id="XP_033389102.1">
    <property type="nucleotide sequence ID" value="XM_033534658.1"/>
</dbReference>
<accession>A0A6A5Y6C2</accession>
<evidence type="ECO:0000313" key="5">
    <source>
        <dbReference type="EMBL" id="KAF2020763.1"/>
    </source>
</evidence>
<gene>
    <name evidence="5" type="ORF">BU24DRAFT_8092</name>
</gene>
<evidence type="ECO:0000256" key="3">
    <source>
        <dbReference type="SAM" id="MobiDB-lite"/>
    </source>
</evidence>
<feature type="region of interest" description="Disordered" evidence="3">
    <location>
        <begin position="39"/>
        <end position="133"/>
    </location>
</feature>
<dbReference type="PROSITE" id="PS50174">
    <property type="entry name" value="G_PATCH"/>
    <property type="match status" value="1"/>
</dbReference>
<keyword evidence="2" id="KW-0175">Coiled coil</keyword>
<dbReference type="GO" id="GO:0003676">
    <property type="term" value="F:nucleic acid binding"/>
    <property type="evidence" value="ECO:0007669"/>
    <property type="project" value="InterPro"/>
</dbReference>
<dbReference type="GO" id="GO:0000390">
    <property type="term" value="P:spliceosomal complex disassembly"/>
    <property type="evidence" value="ECO:0007669"/>
    <property type="project" value="InterPro"/>
</dbReference>
<keyword evidence="6" id="KW-1185">Reference proteome</keyword>
<dbReference type="InterPro" id="IPR000467">
    <property type="entry name" value="G_patch_dom"/>
</dbReference>
<dbReference type="Pfam" id="PF01585">
    <property type="entry name" value="G-patch"/>
    <property type="match status" value="1"/>
</dbReference>
<feature type="region of interest" description="Disordered" evidence="3">
    <location>
        <begin position="579"/>
        <end position="623"/>
    </location>
</feature>
<dbReference type="GO" id="GO:0071008">
    <property type="term" value="C:U2-type post-mRNA release spliceosomal complex"/>
    <property type="evidence" value="ECO:0007669"/>
    <property type="project" value="TreeGrafter"/>
</dbReference>
<feature type="region of interest" description="Disordered" evidence="3">
    <location>
        <begin position="1"/>
        <end position="26"/>
    </location>
</feature>
<dbReference type="InterPro" id="IPR045211">
    <property type="entry name" value="TFP11/STIP/Ntr1"/>
</dbReference>
<dbReference type="AlphaFoldDB" id="A0A6A5Y6C2"/>
<dbReference type="GeneID" id="54292055"/>
<feature type="compositionally biased region" description="Basic and acidic residues" evidence="3">
    <location>
        <begin position="1"/>
        <end position="13"/>
    </location>
</feature>
<organism evidence="5 6">
    <name type="scientific">Aaosphaeria arxii CBS 175.79</name>
    <dbReference type="NCBI Taxonomy" id="1450172"/>
    <lineage>
        <taxon>Eukaryota</taxon>
        <taxon>Fungi</taxon>
        <taxon>Dikarya</taxon>
        <taxon>Ascomycota</taxon>
        <taxon>Pezizomycotina</taxon>
        <taxon>Dothideomycetes</taxon>
        <taxon>Pleosporomycetidae</taxon>
        <taxon>Pleosporales</taxon>
        <taxon>Pleosporales incertae sedis</taxon>
        <taxon>Aaosphaeria</taxon>
    </lineage>
</organism>
<name>A0A6A5Y6C2_9PLEO</name>
<feature type="compositionally biased region" description="Low complexity" evidence="3">
    <location>
        <begin position="88"/>
        <end position="99"/>
    </location>
</feature>
<evidence type="ECO:0000256" key="1">
    <source>
        <dbReference type="ARBA" id="ARBA00010900"/>
    </source>
</evidence>
<feature type="compositionally biased region" description="Basic and acidic residues" evidence="3">
    <location>
        <begin position="69"/>
        <end position="79"/>
    </location>
</feature>
<dbReference type="SMART" id="SM00443">
    <property type="entry name" value="G_patch"/>
    <property type="match status" value="1"/>
</dbReference>
<evidence type="ECO:0000313" key="6">
    <source>
        <dbReference type="Proteomes" id="UP000799778"/>
    </source>
</evidence>
<dbReference type="Proteomes" id="UP000799778">
    <property type="component" value="Unassembled WGS sequence"/>
</dbReference>
<dbReference type="OrthoDB" id="4822at2759"/>
<sequence>MERPFSLKRKADGEPNAPRKTVKGGFAAKMMAKMGYVEGKGLGREGNEGIVEPIMVNTSRPQGAGVGSVREKTEQQRREERRKKQQAKADGSAPASGSDSDSDSEKEKKRKKRPNRSDRGAAPQQAQARTAKRKYTIDALHDAGIDVPALRYLDASTGTEQTSLSLRGTFQTADQQQAERARRDLELTADDWARERENGARVDDEEEALQTVLDKLELEIKKEQDTLNALRALHLSQSEATWENRLKVLETIEWQTEEVVIATIRPLFEKQMREWDVLEDPLTETVGYLKTLAPMLNVNSSQGSSGELVVAGSNGLSRARSSKRTTLWETLILQFWLPKVRSAIIGGSFDVREPSPLLLVVDTWKPLLPRFVLKSIISLVEEKLRADIHSFNVRKAVKRHSFPLTYIIPYLPYLSAAELDPNGSSSLLSEFRRKVQTLFGSWPISMSQGPIPQIKLLNGILGRSKMDDLVLKYLVPRLASHLRDYLEINPADQQLEPLQEVLQHSDLLKSSYTAELLVQGFFPQFHDILFTWLSSDSPSFEEVGQWYQWWREQFPATLNEQPSVEKEWTKALETINTALDMGDRAKTDLQPPTVDRPDSAPSTPKPTKAPEPERPSRTQAVEEPTFRDVVESFCSEESLLLIPLKEAHESTGLPLWRITASASGRGGAVVYFKGDLLFARQKGDRNAWEPIGLGDSLIQRAEGK</sequence>
<feature type="coiled-coil region" evidence="2">
    <location>
        <begin position="175"/>
        <end position="233"/>
    </location>
</feature>
<reference evidence="5" key="1">
    <citation type="journal article" date="2020" name="Stud. Mycol.">
        <title>101 Dothideomycetes genomes: a test case for predicting lifestyles and emergence of pathogens.</title>
        <authorList>
            <person name="Haridas S."/>
            <person name="Albert R."/>
            <person name="Binder M."/>
            <person name="Bloem J."/>
            <person name="Labutti K."/>
            <person name="Salamov A."/>
            <person name="Andreopoulos B."/>
            <person name="Baker S."/>
            <person name="Barry K."/>
            <person name="Bills G."/>
            <person name="Bluhm B."/>
            <person name="Cannon C."/>
            <person name="Castanera R."/>
            <person name="Culley D."/>
            <person name="Daum C."/>
            <person name="Ezra D."/>
            <person name="Gonzalez J."/>
            <person name="Henrissat B."/>
            <person name="Kuo A."/>
            <person name="Liang C."/>
            <person name="Lipzen A."/>
            <person name="Lutzoni F."/>
            <person name="Magnuson J."/>
            <person name="Mondo S."/>
            <person name="Nolan M."/>
            <person name="Ohm R."/>
            <person name="Pangilinan J."/>
            <person name="Park H.-J."/>
            <person name="Ramirez L."/>
            <person name="Alfaro M."/>
            <person name="Sun H."/>
            <person name="Tritt A."/>
            <person name="Yoshinaga Y."/>
            <person name="Zwiers L.-H."/>
            <person name="Turgeon B."/>
            <person name="Goodwin S."/>
            <person name="Spatafora J."/>
            <person name="Crous P."/>
            <person name="Grigoriev I."/>
        </authorList>
    </citation>
    <scope>NUCLEOTIDE SEQUENCE</scope>
    <source>
        <strain evidence="5">CBS 175.79</strain>
    </source>
</reference>
<dbReference type="InterPro" id="IPR022783">
    <property type="entry name" value="GCFC_dom"/>
</dbReference>
<dbReference type="Pfam" id="PF07842">
    <property type="entry name" value="GCFC"/>
    <property type="match status" value="1"/>
</dbReference>